<accession>A0A1S8CUU5</accession>
<organism evidence="2 3">
    <name type="scientific">Alkanindiges hydrocarboniclasticus</name>
    <dbReference type="NCBI Taxonomy" id="1907941"/>
    <lineage>
        <taxon>Bacteria</taxon>
        <taxon>Pseudomonadati</taxon>
        <taxon>Pseudomonadota</taxon>
        <taxon>Gammaproteobacteria</taxon>
        <taxon>Moraxellales</taxon>
        <taxon>Moraxellaceae</taxon>
        <taxon>Alkanindiges</taxon>
    </lineage>
</organism>
<evidence type="ECO:0000256" key="1">
    <source>
        <dbReference type="SAM" id="Phobius"/>
    </source>
</evidence>
<dbReference type="Proteomes" id="UP000192132">
    <property type="component" value="Unassembled WGS sequence"/>
</dbReference>
<keyword evidence="3" id="KW-1185">Reference proteome</keyword>
<evidence type="ECO:0000313" key="2">
    <source>
        <dbReference type="EMBL" id="ONG39610.1"/>
    </source>
</evidence>
<dbReference type="EMBL" id="MLCN01000023">
    <property type="protein sequence ID" value="ONG39610.1"/>
    <property type="molecule type" value="Genomic_DNA"/>
</dbReference>
<comment type="caution">
    <text evidence="2">The sequence shown here is derived from an EMBL/GenBank/DDBJ whole genome shotgun (WGS) entry which is preliminary data.</text>
</comment>
<dbReference type="AlphaFoldDB" id="A0A1S8CUU5"/>
<evidence type="ECO:0000313" key="3">
    <source>
        <dbReference type="Proteomes" id="UP000192132"/>
    </source>
</evidence>
<dbReference type="OrthoDB" id="6705108at2"/>
<keyword evidence="1" id="KW-1133">Transmembrane helix</keyword>
<sequence>MAMRPEVKRNGWLIIGFAVLQCVLLQTAVHQQWLDLNYSQRAATYTLSGIFCATLILLALLYMVVKGNPDNYDS</sequence>
<reference evidence="2 3" key="1">
    <citation type="submission" date="2016-10" db="EMBL/GenBank/DDBJ databases">
        <title>Draft Genome sequence of Alkanindiges sp. strain H1.</title>
        <authorList>
            <person name="Subhash Y."/>
            <person name="Lee S."/>
        </authorList>
    </citation>
    <scope>NUCLEOTIDE SEQUENCE [LARGE SCALE GENOMIC DNA]</scope>
    <source>
        <strain evidence="2 3">H1</strain>
    </source>
</reference>
<feature type="transmembrane region" description="Helical" evidence="1">
    <location>
        <begin position="42"/>
        <end position="65"/>
    </location>
</feature>
<keyword evidence="1" id="KW-0472">Membrane</keyword>
<gene>
    <name evidence="2" type="ORF">BKE30_09695</name>
</gene>
<protein>
    <submittedName>
        <fullName evidence="2">Uncharacterized protein</fullName>
    </submittedName>
</protein>
<keyword evidence="1" id="KW-0812">Transmembrane</keyword>
<feature type="transmembrane region" description="Helical" evidence="1">
    <location>
        <begin position="12"/>
        <end position="30"/>
    </location>
</feature>
<name>A0A1S8CUU5_9GAMM</name>
<dbReference type="RefSeq" id="WP_076878401.1">
    <property type="nucleotide sequence ID" value="NZ_MLCN01000023.1"/>
</dbReference>
<proteinExistence type="predicted"/>